<dbReference type="InterPro" id="IPR012349">
    <property type="entry name" value="Split_barrel_FMN-bd"/>
</dbReference>
<evidence type="ECO:0000256" key="1">
    <source>
        <dbReference type="ARBA" id="ARBA00007301"/>
    </source>
</evidence>
<dbReference type="PIRSF" id="PIRSF000190">
    <property type="entry name" value="Pyd_amn-ph_oxd"/>
    <property type="match status" value="1"/>
</dbReference>
<keyword evidence="3 6" id="KW-0288">FMN</keyword>
<dbReference type="GO" id="GO:0010181">
    <property type="term" value="F:FMN binding"/>
    <property type="evidence" value="ECO:0007669"/>
    <property type="project" value="UniProtKB-UniRule"/>
</dbReference>
<name>A0AAE9L627_9ENTR</name>
<feature type="binding site" evidence="6">
    <location>
        <position position="131"/>
    </location>
    <ligand>
        <name>substrate</name>
    </ligand>
</feature>
<dbReference type="EMBL" id="CP097751">
    <property type="protein sequence ID" value="URJ27579.1"/>
    <property type="molecule type" value="Genomic_DNA"/>
</dbReference>
<dbReference type="Pfam" id="PF10590">
    <property type="entry name" value="PNP_phzG_C"/>
    <property type="match status" value="1"/>
</dbReference>
<protein>
    <recommendedName>
        <fullName evidence="6">Pyridoxine/pyridoxamine 5'-phosphate oxidase</fullName>
        <ecNumber evidence="6">1.4.3.5</ecNumber>
    </recommendedName>
    <alternativeName>
        <fullName evidence="6">PNP/PMP oxidase</fullName>
        <shortName evidence="6">PNPOx</shortName>
    </alternativeName>
    <alternativeName>
        <fullName evidence="6">Pyridoxal 5'-phosphate synthase</fullName>
    </alternativeName>
</protein>
<dbReference type="HAMAP" id="MF_01629">
    <property type="entry name" value="PdxH"/>
    <property type="match status" value="1"/>
</dbReference>
<comment type="pathway">
    <text evidence="6">Cofactor metabolism; pyridoxal 5'-phosphate salvage; pyridoxal 5'-phosphate from pyridoxine 5'-phosphate: step 1/1.</text>
</comment>
<feature type="binding site" evidence="6 7">
    <location>
        <position position="189"/>
    </location>
    <ligand>
        <name>FMN</name>
        <dbReference type="ChEBI" id="CHEBI:58210"/>
    </ligand>
</feature>
<keyword evidence="2 6" id="KW-0285">Flavoprotein</keyword>
<comment type="similarity">
    <text evidence="1 6">Belongs to the pyridoxamine 5'-phosphate oxidase family.</text>
</comment>
<sequence length="216" mass="25681">MLIDKTNISNIRREYISGQLRHTDLTNQPIQLFSVWLHQAYFSKIPDPTAMCLATVDHTGQPYQRVVLLKSFTNKEMIFYTNLNSRKAMHLANNPKVSLCFLWNVIDRQVIITGSVNKLPEKEVLKHFYTRPKNNQISAWVSNQSKVISSKDLLENKFLEFKKNHLHKKVPFPEFWGGYKININSMEFWQGGTHRLHDRFIYQRYKHTWRIYRLSP</sequence>
<dbReference type="NCBIfam" id="TIGR00558">
    <property type="entry name" value="pdxH"/>
    <property type="match status" value="1"/>
</dbReference>
<evidence type="ECO:0000256" key="3">
    <source>
        <dbReference type="ARBA" id="ARBA00022643"/>
    </source>
</evidence>
<dbReference type="KEGG" id="bhb:M9394_00175"/>
<feature type="binding site" evidence="6 7">
    <location>
        <begin position="80"/>
        <end position="81"/>
    </location>
    <ligand>
        <name>FMN</name>
        <dbReference type="ChEBI" id="CHEBI:58210"/>
    </ligand>
</feature>
<evidence type="ECO:0000256" key="5">
    <source>
        <dbReference type="ARBA" id="ARBA00023096"/>
    </source>
</evidence>
<dbReference type="Proteomes" id="UP001056323">
    <property type="component" value="Chromosome"/>
</dbReference>
<evidence type="ECO:0000259" key="8">
    <source>
        <dbReference type="Pfam" id="PF01243"/>
    </source>
</evidence>
<comment type="pathway">
    <text evidence="6">Cofactor metabolism; pyridoxal 5'-phosphate salvage; pyridoxal 5'-phosphate from pyridoxamine 5'-phosphate: step 1/1.</text>
</comment>
<feature type="binding site" evidence="6 7">
    <location>
        <position position="87"/>
    </location>
    <ligand>
        <name>FMN</name>
        <dbReference type="ChEBI" id="CHEBI:58210"/>
    </ligand>
</feature>
<feature type="domain" description="Pyridoxamine 5'-phosphate oxidase N-terminal" evidence="8">
    <location>
        <begin position="39"/>
        <end position="161"/>
    </location>
</feature>
<dbReference type="SUPFAM" id="SSF50475">
    <property type="entry name" value="FMN-binding split barrel"/>
    <property type="match status" value="1"/>
</dbReference>
<dbReference type="GO" id="GO:0008615">
    <property type="term" value="P:pyridoxine biosynthetic process"/>
    <property type="evidence" value="ECO:0007669"/>
    <property type="project" value="UniProtKB-UniRule"/>
</dbReference>
<evidence type="ECO:0000256" key="7">
    <source>
        <dbReference type="PIRSR" id="PIRSR000190-2"/>
    </source>
</evidence>
<comment type="catalytic activity">
    <reaction evidence="6">
        <text>pyridoxine 5'-phosphate + O2 = pyridoxal 5'-phosphate + H2O2</text>
        <dbReference type="Rhea" id="RHEA:15149"/>
        <dbReference type="ChEBI" id="CHEBI:15379"/>
        <dbReference type="ChEBI" id="CHEBI:16240"/>
        <dbReference type="ChEBI" id="CHEBI:58589"/>
        <dbReference type="ChEBI" id="CHEBI:597326"/>
        <dbReference type="EC" id="1.4.3.5"/>
    </reaction>
</comment>
<comment type="subunit">
    <text evidence="6">Homodimer.</text>
</comment>
<proteinExistence type="inferred from homology"/>
<feature type="binding site" evidence="6">
    <location>
        <begin position="195"/>
        <end position="197"/>
    </location>
    <ligand>
        <name>substrate</name>
    </ligand>
</feature>
<gene>
    <name evidence="6 10" type="primary">pdxH</name>
    <name evidence="10" type="ORF">M9394_00175</name>
</gene>
<feature type="binding site" evidence="6 7">
    <location>
        <position position="109"/>
    </location>
    <ligand>
        <name>FMN</name>
        <dbReference type="ChEBI" id="CHEBI:58210"/>
    </ligand>
</feature>
<evidence type="ECO:0000256" key="6">
    <source>
        <dbReference type="HAMAP-Rule" id="MF_01629"/>
    </source>
</evidence>
<dbReference type="RefSeq" id="WP_250250029.1">
    <property type="nucleotide sequence ID" value="NZ_CP097751.1"/>
</dbReference>
<keyword evidence="5 6" id="KW-0664">Pyridoxine biosynthesis</keyword>
<feature type="binding site" evidence="6">
    <location>
        <position position="70"/>
    </location>
    <ligand>
        <name>substrate</name>
    </ligand>
</feature>
<evidence type="ECO:0000256" key="2">
    <source>
        <dbReference type="ARBA" id="ARBA00022630"/>
    </source>
</evidence>
<dbReference type="EC" id="1.4.3.5" evidence="6"/>
<feature type="binding site" evidence="6 7">
    <location>
        <begin position="144"/>
        <end position="145"/>
    </location>
    <ligand>
        <name>FMN</name>
        <dbReference type="ChEBI" id="CHEBI:58210"/>
    </ligand>
</feature>
<evidence type="ECO:0000256" key="4">
    <source>
        <dbReference type="ARBA" id="ARBA00023002"/>
    </source>
</evidence>
<evidence type="ECO:0000313" key="10">
    <source>
        <dbReference type="EMBL" id="URJ27579.1"/>
    </source>
</evidence>
<comment type="cofactor">
    <cofactor evidence="6 7">
        <name>FMN</name>
        <dbReference type="ChEBI" id="CHEBI:58210"/>
    </cofactor>
    <text evidence="6 7">Binds 1 FMN per subunit.</text>
</comment>
<dbReference type="InterPro" id="IPR019576">
    <property type="entry name" value="Pyridoxamine_oxidase_dimer_C"/>
</dbReference>
<dbReference type="PANTHER" id="PTHR10851">
    <property type="entry name" value="PYRIDOXINE-5-PHOSPHATE OXIDASE"/>
    <property type="match status" value="1"/>
</dbReference>
<evidence type="ECO:0000313" key="11">
    <source>
        <dbReference type="Proteomes" id="UP001056323"/>
    </source>
</evidence>
<feature type="domain" description="Pyridoxine 5'-phosphate oxidase dimerisation C-terminal" evidence="9">
    <location>
        <begin position="176"/>
        <end position="216"/>
    </location>
</feature>
<dbReference type="PANTHER" id="PTHR10851:SF0">
    <property type="entry name" value="PYRIDOXINE-5'-PHOSPHATE OXIDASE"/>
    <property type="match status" value="1"/>
</dbReference>
<organism evidence="10 11">
    <name type="scientific">Candidatus Blochmanniella camponoti</name>
    <dbReference type="NCBI Taxonomy" id="108080"/>
    <lineage>
        <taxon>Bacteria</taxon>
        <taxon>Pseudomonadati</taxon>
        <taxon>Pseudomonadota</taxon>
        <taxon>Gammaproteobacteria</taxon>
        <taxon>Enterobacterales</taxon>
        <taxon>Enterobacteriaceae</taxon>
        <taxon>ant endosymbionts</taxon>
        <taxon>Candidatus Blochmanniella</taxon>
    </lineage>
</organism>
<comment type="caution">
    <text evidence="6">Lacks conserved residue(s) required for the propagation of feature annotation.</text>
</comment>
<comment type="catalytic activity">
    <reaction evidence="6">
        <text>pyridoxamine 5'-phosphate + O2 + H2O = pyridoxal 5'-phosphate + H2O2 + NH4(+)</text>
        <dbReference type="Rhea" id="RHEA:15817"/>
        <dbReference type="ChEBI" id="CHEBI:15377"/>
        <dbReference type="ChEBI" id="CHEBI:15379"/>
        <dbReference type="ChEBI" id="CHEBI:16240"/>
        <dbReference type="ChEBI" id="CHEBI:28938"/>
        <dbReference type="ChEBI" id="CHEBI:58451"/>
        <dbReference type="ChEBI" id="CHEBI:597326"/>
        <dbReference type="EC" id="1.4.3.5"/>
    </reaction>
</comment>
<feature type="binding site" evidence="6 7">
    <location>
        <position position="86"/>
    </location>
    <ligand>
        <name>FMN</name>
        <dbReference type="ChEBI" id="CHEBI:58210"/>
    </ligand>
</feature>
<dbReference type="Pfam" id="PF01243">
    <property type="entry name" value="PNPOx_N"/>
    <property type="match status" value="1"/>
</dbReference>
<dbReference type="NCBIfam" id="NF004231">
    <property type="entry name" value="PRK05679.1"/>
    <property type="match status" value="1"/>
</dbReference>
<keyword evidence="4 6" id="KW-0560">Oxidoreductase</keyword>
<feature type="binding site" evidence="6 7">
    <location>
        <position position="199"/>
    </location>
    <ligand>
        <name>FMN</name>
        <dbReference type="ChEBI" id="CHEBI:58210"/>
    </ligand>
</feature>
<dbReference type="Gene3D" id="2.30.110.10">
    <property type="entry name" value="Electron Transport, Fmn-binding Protein, Chain A"/>
    <property type="match status" value="1"/>
</dbReference>
<dbReference type="InterPro" id="IPR000659">
    <property type="entry name" value="Pyridox_Oxase"/>
</dbReference>
<accession>A0AAE9L627</accession>
<dbReference type="InterPro" id="IPR011576">
    <property type="entry name" value="Pyridox_Oxase_N"/>
</dbReference>
<evidence type="ECO:0000259" key="9">
    <source>
        <dbReference type="Pfam" id="PF10590"/>
    </source>
</evidence>
<dbReference type="GO" id="GO:0004733">
    <property type="term" value="F:pyridoxamine phosphate oxidase activity"/>
    <property type="evidence" value="ECO:0007669"/>
    <property type="project" value="UniProtKB-UniRule"/>
</dbReference>
<dbReference type="InterPro" id="IPR019740">
    <property type="entry name" value="Pyridox_Oxase_CS"/>
</dbReference>
<dbReference type="AlphaFoldDB" id="A0AAE9L627"/>
<feature type="binding site" evidence="6 7">
    <location>
        <begin position="65"/>
        <end position="70"/>
    </location>
    <ligand>
        <name>FMN</name>
        <dbReference type="ChEBI" id="CHEBI:58210"/>
    </ligand>
</feature>
<dbReference type="PROSITE" id="PS01064">
    <property type="entry name" value="PYRIDOX_OXIDASE"/>
    <property type="match status" value="1"/>
</dbReference>
<reference evidence="10" key="1">
    <citation type="submission" date="2022-05" db="EMBL/GenBank/DDBJ databases">
        <title>Impact of host demography and evolutionary history on endosymbiont molecular evolution: a test in carpenter ants (Genus Camponotus) and their Blochmannia endosymbionts.</title>
        <authorList>
            <person name="Manthey J.D."/>
            <person name="Giron J.C."/>
            <person name="Hruska J.P."/>
        </authorList>
    </citation>
    <scope>NUCLEOTIDE SEQUENCE</scope>
    <source>
        <strain evidence="10">C-049</strain>
    </source>
</reference>
<comment type="function">
    <text evidence="6">Catalyzes the oxidation of either pyridoxine 5'-phosphate (PNP) or pyridoxamine 5'-phosphate (PMP) into pyridoxal 5'-phosphate (PLP).</text>
</comment>